<name>A0A0E9ULZ8_ANGAN</name>
<organism evidence="1">
    <name type="scientific">Anguilla anguilla</name>
    <name type="common">European freshwater eel</name>
    <name type="synonym">Muraena anguilla</name>
    <dbReference type="NCBI Taxonomy" id="7936"/>
    <lineage>
        <taxon>Eukaryota</taxon>
        <taxon>Metazoa</taxon>
        <taxon>Chordata</taxon>
        <taxon>Craniata</taxon>
        <taxon>Vertebrata</taxon>
        <taxon>Euteleostomi</taxon>
        <taxon>Actinopterygii</taxon>
        <taxon>Neopterygii</taxon>
        <taxon>Teleostei</taxon>
        <taxon>Anguilliformes</taxon>
        <taxon>Anguillidae</taxon>
        <taxon>Anguilla</taxon>
    </lineage>
</organism>
<reference evidence="1" key="2">
    <citation type="journal article" date="2015" name="Fish Shellfish Immunol.">
        <title>Early steps in the European eel (Anguilla anguilla)-Vibrio vulnificus interaction in the gills: Role of the RtxA13 toxin.</title>
        <authorList>
            <person name="Callol A."/>
            <person name="Pajuelo D."/>
            <person name="Ebbesson L."/>
            <person name="Teles M."/>
            <person name="MacKenzie S."/>
            <person name="Amaro C."/>
        </authorList>
    </citation>
    <scope>NUCLEOTIDE SEQUENCE</scope>
</reference>
<sequence length="19" mass="2151">MIFVNEGQGMSLEREGEPQ</sequence>
<dbReference type="EMBL" id="GBXM01041806">
    <property type="protein sequence ID" value="JAH66771.1"/>
    <property type="molecule type" value="Transcribed_RNA"/>
</dbReference>
<protein>
    <submittedName>
        <fullName evidence="1">Uncharacterized protein</fullName>
    </submittedName>
</protein>
<dbReference type="AlphaFoldDB" id="A0A0E9ULZ8"/>
<evidence type="ECO:0000313" key="1">
    <source>
        <dbReference type="EMBL" id="JAH66771.1"/>
    </source>
</evidence>
<accession>A0A0E9ULZ8</accession>
<proteinExistence type="predicted"/>
<reference evidence="1" key="1">
    <citation type="submission" date="2014-11" db="EMBL/GenBank/DDBJ databases">
        <authorList>
            <person name="Amaro Gonzalez C."/>
        </authorList>
    </citation>
    <scope>NUCLEOTIDE SEQUENCE</scope>
</reference>